<feature type="compositionally biased region" description="Acidic residues" evidence="2">
    <location>
        <begin position="105"/>
        <end position="137"/>
    </location>
</feature>
<dbReference type="EMBL" id="CVRI01000054">
    <property type="protein sequence ID" value="CRL00693.1"/>
    <property type="molecule type" value="Genomic_DNA"/>
</dbReference>
<keyword evidence="4" id="KW-1185">Reference proteome</keyword>
<dbReference type="PANTHER" id="PTHR37161">
    <property type="entry name" value="HDC10475"/>
    <property type="match status" value="1"/>
</dbReference>
<feature type="region of interest" description="Disordered" evidence="2">
    <location>
        <begin position="98"/>
        <end position="188"/>
    </location>
</feature>
<protein>
    <submittedName>
        <fullName evidence="3">CLUMA_CG013952, isoform A</fullName>
    </submittedName>
</protein>
<evidence type="ECO:0000313" key="3">
    <source>
        <dbReference type="EMBL" id="CRL00693.1"/>
    </source>
</evidence>
<reference evidence="3 4" key="1">
    <citation type="submission" date="2015-04" db="EMBL/GenBank/DDBJ databases">
        <authorList>
            <person name="Syromyatnikov M.Y."/>
            <person name="Popov V.N."/>
        </authorList>
    </citation>
    <scope>NUCLEOTIDE SEQUENCE [LARGE SCALE GENOMIC DNA]</scope>
</reference>
<dbReference type="PANTHER" id="PTHR37161:SF2">
    <property type="entry name" value="AT11648P-RELATED"/>
    <property type="match status" value="1"/>
</dbReference>
<evidence type="ECO:0000256" key="1">
    <source>
        <dbReference type="SAM" id="Coils"/>
    </source>
</evidence>
<feature type="compositionally biased region" description="Polar residues" evidence="2">
    <location>
        <begin position="164"/>
        <end position="188"/>
    </location>
</feature>
<dbReference type="OrthoDB" id="7868124at2759"/>
<feature type="region of interest" description="Disordered" evidence="2">
    <location>
        <begin position="355"/>
        <end position="388"/>
    </location>
</feature>
<evidence type="ECO:0000256" key="2">
    <source>
        <dbReference type="SAM" id="MobiDB-lite"/>
    </source>
</evidence>
<evidence type="ECO:0000313" key="4">
    <source>
        <dbReference type="Proteomes" id="UP000183832"/>
    </source>
</evidence>
<gene>
    <name evidence="3" type="ORF">CLUMA_CG013952</name>
</gene>
<dbReference type="AlphaFoldDB" id="A0A1J1IKC2"/>
<proteinExistence type="predicted"/>
<dbReference type="InterPro" id="IPR007999">
    <property type="entry name" value="DUF745"/>
</dbReference>
<sequence>MLIASFGLCQNKAIDESNQLESEDIGNRFVRYIKHRDRFSEHLQQDAKQTPLVKDEKDCNKAANEGGTMFKHFDWFKNFLHRQHENNDKVALRKVEKEKEKYNEEVEEDDDRENIDYVNDSEDDESKFDEREDSDFEEGSKVVRSVDSSYLDPRSTETCEEGTDCNNKNNGRSYSFMDSSAGNSKKTSNIALKAAQEAKAAEDAQETAGKEASKQAKFQLAEKAIQAAKAAQAALSAKQAIVEQMERELRESEIVVQDLSSSIQQSEANANAALRAAQQAATQLKMLTEAVQMSQGNLGNSEQAAQGAQQELSEKTQLLEAAKNRVEALLREIKTARADYANTKQAAYKAASAAKQAKTNAARVRRNDERNDSELMQTIIEYMNSHQQ</sequence>
<organism evidence="3 4">
    <name type="scientific">Clunio marinus</name>
    <dbReference type="NCBI Taxonomy" id="568069"/>
    <lineage>
        <taxon>Eukaryota</taxon>
        <taxon>Metazoa</taxon>
        <taxon>Ecdysozoa</taxon>
        <taxon>Arthropoda</taxon>
        <taxon>Hexapoda</taxon>
        <taxon>Insecta</taxon>
        <taxon>Pterygota</taxon>
        <taxon>Neoptera</taxon>
        <taxon>Endopterygota</taxon>
        <taxon>Diptera</taxon>
        <taxon>Nematocera</taxon>
        <taxon>Chironomoidea</taxon>
        <taxon>Chironomidae</taxon>
        <taxon>Clunio</taxon>
    </lineage>
</organism>
<feature type="coiled-coil region" evidence="1">
    <location>
        <begin position="228"/>
        <end position="346"/>
    </location>
</feature>
<dbReference type="Pfam" id="PF05335">
    <property type="entry name" value="DUF745"/>
    <property type="match status" value="1"/>
</dbReference>
<accession>A0A1J1IKC2</accession>
<name>A0A1J1IKC2_9DIPT</name>
<dbReference type="Proteomes" id="UP000183832">
    <property type="component" value="Unassembled WGS sequence"/>
</dbReference>
<keyword evidence="1" id="KW-0175">Coiled coil</keyword>